<dbReference type="Proteomes" id="UP000318939">
    <property type="component" value="Chromosome"/>
</dbReference>
<gene>
    <name evidence="2" type="ORF">PR018_17240</name>
</gene>
<evidence type="ECO:0000256" key="1">
    <source>
        <dbReference type="SAM" id="MobiDB-lite"/>
    </source>
</evidence>
<reference evidence="2" key="2">
    <citation type="journal article" date="2023" name="MicrobiologyOpen">
        <title>Genomics of the tumorigenes clade of the family Rhizobiaceae and description of Rhizobium rhododendri sp. nov.</title>
        <authorList>
            <person name="Kuzmanovic N."/>
            <person name="diCenzo G.C."/>
            <person name="Bunk B."/>
            <person name="Sproeer C."/>
            <person name="Fruehling A."/>
            <person name="Neumann-Schaal M."/>
            <person name="Overmann J."/>
            <person name="Smalla K."/>
        </authorList>
    </citation>
    <scope>NUCLEOTIDE SEQUENCE</scope>
    <source>
        <strain evidence="2">Rho-6.2</strain>
    </source>
</reference>
<feature type="compositionally biased region" description="Basic and acidic residues" evidence="1">
    <location>
        <begin position="38"/>
        <end position="55"/>
    </location>
</feature>
<keyword evidence="3" id="KW-1185">Reference proteome</keyword>
<dbReference type="RefSeq" id="WP_142823722.1">
    <property type="nucleotide sequence ID" value="NZ_CP117267.1"/>
</dbReference>
<name>A0ABY8IGU8_9HYPH</name>
<accession>A0ABY8IGU8</accession>
<proteinExistence type="predicted"/>
<protein>
    <submittedName>
        <fullName evidence="2">Uncharacterized protein</fullName>
    </submittedName>
</protein>
<feature type="region of interest" description="Disordered" evidence="1">
    <location>
        <begin position="38"/>
        <end position="70"/>
    </location>
</feature>
<sequence>MVLIAKVLAESPREVKGLPCHQRCCFLPDVDGKALDKAWSRTGEAREASGRRERQPFSARMRPPPTPIFA</sequence>
<evidence type="ECO:0000313" key="3">
    <source>
        <dbReference type="Proteomes" id="UP000318939"/>
    </source>
</evidence>
<evidence type="ECO:0000313" key="2">
    <source>
        <dbReference type="EMBL" id="WFS22838.1"/>
    </source>
</evidence>
<dbReference type="EMBL" id="CP117267">
    <property type="protein sequence ID" value="WFS22838.1"/>
    <property type="molecule type" value="Genomic_DNA"/>
</dbReference>
<organism evidence="2 3">
    <name type="scientific">Rhizobium rhododendri</name>
    <dbReference type="NCBI Taxonomy" id="2506430"/>
    <lineage>
        <taxon>Bacteria</taxon>
        <taxon>Pseudomonadati</taxon>
        <taxon>Pseudomonadota</taxon>
        <taxon>Alphaproteobacteria</taxon>
        <taxon>Hyphomicrobiales</taxon>
        <taxon>Rhizobiaceae</taxon>
        <taxon>Rhizobium/Agrobacterium group</taxon>
        <taxon>Rhizobium</taxon>
    </lineage>
</organism>
<reference evidence="2" key="1">
    <citation type="journal article" date="2019" name="Phytopathology">
        <title>A Novel Group of Rhizobium tumorigenes-Like Agrobacteria Associated with Crown Gall Disease of Rhododendron and Blueberry.</title>
        <authorList>
            <person name="Kuzmanovic N."/>
            <person name="Behrens P."/>
            <person name="Idczak E."/>
            <person name="Wagner S."/>
            <person name="Gotz M."/>
            <person name="Sproer C."/>
            <person name="Bunk B."/>
            <person name="Overmann J."/>
            <person name="Smalla K."/>
        </authorList>
    </citation>
    <scope>NUCLEOTIDE SEQUENCE</scope>
    <source>
        <strain evidence="2">Rho-6.2</strain>
    </source>
</reference>